<reference evidence="1 2" key="1">
    <citation type="submission" date="2023-07" db="EMBL/GenBank/DDBJ databases">
        <title>Sequencing the genomes of 1000 actinobacteria strains.</title>
        <authorList>
            <person name="Klenk H.-P."/>
        </authorList>
    </citation>
    <scope>NUCLEOTIDE SEQUENCE [LARGE SCALE GENOMIC DNA]</scope>
    <source>
        <strain evidence="1 2">DSM 102162</strain>
    </source>
</reference>
<gene>
    <name evidence="1" type="ORF">J2S49_000145</name>
</gene>
<dbReference type="RefSeq" id="WP_278057522.1">
    <property type="nucleotide sequence ID" value="NZ_CP121247.1"/>
</dbReference>
<keyword evidence="2" id="KW-1185">Reference proteome</keyword>
<sequence length="178" mass="19330">MKWLIAIAVIVVVLAVAVVFRARKLDNLNRAVTRSRRVLENALNERAHAALTAAQSGQLDIAGAMVLADAATNVLDATMFPIVDDGLDAISIDGAQPPTSANRLALESELSRALRLTVDELDTSIAPLEQARDRVRMARRFHNSKVSRARKVRGNLLVRVFHLHGSAPAPVTVDIDDE</sequence>
<dbReference type="EMBL" id="JAUSQW010000001">
    <property type="protein sequence ID" value="MDP9800069.1"/>
    <property type="molecule type" value="Genomic_DNA"/>
</dbReference>
<protein>
    <recommendedName>
        <fullName evidence="3">LemA family protein</fullName>
    </recommendedName>
</protein>
<dbReference type="Proteomes" id="UP001235966">
    <property type="component" value="Unassembled WGS sequence"/>
</dbReference>
<proteinExistence type="predicted"/>
<accession>A0ABT9N8P1</accession>
<evidence type="ECO:0000313" key="1">
    <source>
        <dbReference type="EMBL" id="MDP9800069.1"/>
    </source>
</evidence>
<comment type="caution">
    <text evidence="1">The sequence shown here is derived from an EMBL/GenBank/DDBJ whole genome shotgun (WGS) entry which is preliminary data.</text>
</comment>
<evidence type="ECO:0000313" key="2">
    <source>
        <dbReference type="Proteomes" id="UP001235966"/>
    </source>
</evidence>
<evidence type="ECO:0008006" key="3">
    <source>
        <dbReference type="Google" id="ProtNLM"/>
    </source>
</evidence>
<name>A0ABT9N8P1_9ACTO</name>
<organism evidence="1 2">
    <name type="scientific">Arcanobacterium wilhelmae</name>
    <dbReference type="NCBI Taxonomy" id="1803177"/>
    <lineage>
        <taxon>Bacteria</taxon>
        <taxon>Bacillati</taxon>
        <taxon>Actinomycetota</taxon>
        <taxon>Actinomycetes</taxon>
        <taxon>Actinomycetales</taxon>
        <taxon>Actinomycetaceae</taxon>
        <taxon>Arcanobacterium</taxon>
    </lineage>
</organism>